<dbReference type="GO" id="GO:0004674">
    <property type="term" value="F:protein serine/threonine kinase activity"/>
    <property type="evidence" value="ECO:0007669"/>
    <property type="project" value="TreeGrafter"/>
</dbReference>
<dbReference type="Gene3D" id="1.10.510.10">
    <property type="entry name" value="Transferase(Phosphotransferase) domain 1"/>
    <property type="match status" value="1"/>
</dbReference>
<name>A0A8J4BL08_9CHLO</name>
<keyword evidence="1" id="KW-0067">ATP-binding</keyword>
<keyword evidence="3" id="KW-0812">Transmembrane</keyword>
<accession>A0A8J4BL08</accession>
<feature type="compositionally biased region" description="Polar residues" evidence="2">
    <location>
        <begin position="876"/>
        <end position="885"/>
    </location>
</feature>
<comment type="caution">
    <text evidence="5">The sequence shown here is derived from an EMBL/GenBank/DDBJ whole genome shotgun (WGS) entry which is preliminary data.</text>
</comment>
<sequence length="1127" mass="121555">MRFRMRRLPTASIARLALAAVTSIYFAGPCFGQLACSLDTLLNAAISPGSILLESGCSLLGSSGQPIRLNTSLTVRGVQDKAAFLDTEWLTSAVALAPGTALTLENVRLKNVRFGQGLFLSLLASNNSQLSLQSVTIETDCRTLGILRTHELSLPKSGQGLTYLYIINYISNTVRASAVNITCSLPVLVDGNHLTVGDSLELYNTLAVYATNASAFNLTIFANQNITISPALWKYGSPLFIARNVALRGALNAYNILDLQAVINAVSLGGRVMFTLENFVVVNAGALRGTLAQLSILPCFSIPIWFFQFPRIPASPQLTLTNCTLLLPPSEYKYFTLWTLLATTVVHMDEVGLQLRASTVAINAKNGTNETIQFERLTGSGLDLVNVNLTYIVRAVPYTGLVLDNPVLIQSFGAVPNVTLVPIYDLSDLMAILHAMQTAPIVQGVALVILRNITIYPEVWPSGGYNVTQPLLIVGQSNVGQTTWIDFRRVQKFVRVLGCLPDVYIYIQGMHLVNLPNGLIHSEGSALAGAPAAAAKAQGLSDVTLYLTNLGVDMCGTGLPSLFLNSSTLIITYTEFRLVHNVVMQSVGTSSKGSDVVVGSQFNYDIGTIVLDNMHFRSILGWGWNGTSVDLTYMCPTGPPLLYFNLYEPMGGEPESKRLRWWQIALIVIGGVLFLALIASLIAWRTSVNRLRHEVEAVKSAHMDKKSSDASADRDTVSAGGRLGSSHAGNGGGAGSQLVVGSPGGPKGSPNGGGGAGGGGTSDDSGAVQFDRPPLAVLNSMMASLTQEMDDQHLTILEVIGQGGFGVVYRGIWKGLNVAVKTITFQDRVAGGEKAQHRAILEAAISSSLAHPNVVSTYSYDIKPLTVQGVSDPDTSDSCQSPSNGQNGGGMKIIDKRPVLDWKLYLIQEYCDGGSLRTAILKRKFFDSKKGEPRMEMILDTCMELTGGLMHLHERNIIHGDLNPNNVLLKRDSSKKYGAICKIADFGLSIKMSADQSHISNMRRGTPFYTCPQILSRGNMTKAADVYSMGVMMWEMYHCCMSYRSLPSGFAARENFPHFPRKAAHDFACLVGSCLDSEPSRRPTFVQLRSELESQLLAFKRGGVRTGEDVLGPDPTGDATHLNGCQD</sequence>
<gene>
    <name evidence="5" type="ORF">Vafri_17636</name>
</gene>
<feature type="region of interest" description="Disordered" evidence="2">
    <location>
        <begin position="1107"/>
        <end position="1127"/>
    </location>
</feature>
<dbReference type="GO" id="GO:0005524">
    <property type="term" value="F:ATP binding"/>
    <property type="evidence" value="ECO:0007669"/>
    <property type="project" value="UniProtKB-UniRule"/>
</dbReference>
<feature type="transmembrane region" description="Helical" evidence="3">
    <location>
        <begin position="661"/>
        <end position="684"/>
    </location>
</feature>
<keyword evidence="3" id="KW-0472">Membrane</keyword>
<evidence type="ECO:0000259" key="4">
    <source>
        <dbReference type="PROSITE" id="PS50011"/>
    </source>
</evidence>
<dbReference type="Pfam" id="PF00069">
    <property type="entry name" value="Pkinase"/>
    <property type="match status" value="1"/>
</dbReference>
<dbReference type="SUPFAM" id="SSF56112">
    <property type="entry name" value="Protein kinase-like (PK-like)"/>
    <property type="match status" value="1"/>
</dbReference>
<keyword evidence="1" id="KW-0547">Nucleotide-binding</keyword>
<feature type="domain" description="Protein kinase" evidence="4">
    <location>
        <begin position="794"/>
        <end position="1097"/>
    </location>
</feature>
<feature type="region of interest" description="Disordered" evidence="2">
    <location>
        <begin position="699"/>
        <end position="770"/>
    </location>
</feature>
<feature type="compositionally biased region" description="Gly residues" evidence="2">
    <location>
        <begin position="742"/>
        <end position="761"/>
    </location>
</feature>
<keyword evidence="6" id="KW-1185">Reference proteome</keyword>
<dbReference type="AlphaFoldDB" id="A0A8J4BL08"/>
<reference evidence="5" key="1">
    <citation type="journal article" date="2021" name="Proc. Natl. Acad. Sci. U.S.A.">
        <title>Three genomes in the algal genus Volvox reveal the fate of a haploid sex-determining region after a transition to homothallism.</title>
        <authorList>
            <person name="Yamamoto K."/>
            <person name="Hamaji T."/>
            <person name="Kawai-Toyooka H."/>
            <person name="Matsuzaki R."/>
            <person name="Takahashi F."/>
            <person name="Nishimura Y."/>
            <person name="Kawachi M."/>
            <person name="Noguchi H."/>
            <person name="Minakuchi Y."/>
            <person name="Umen J.G."/>
            <person name="Toyoda A."/>
            <person name="Nozaki H."/>
        </authorList>
    </citation>
    <scope>NUCLEOTIDE SEQUENCE</scope>
    <source>
        <strain evidence="5">NIES-3780</strain>
    </source>
</reference>
<dbReference type="EMBL" id="BNCO01000059">
    <property type="protein sequence ID" value="GIL63598.1"/>
    <property type="molecule type" value="Genomic_DNA"/>
</dbReference>
<proteinExistence type="predicted"/>
<dbReference type="Proteomes" id="UP000747399">
    <property type="component" value="Unassembled WGS sequence"/>
</dbReference>
<dbReference type="InterPro" id="IPR011009">
    <property type="entry name" value="Kinase-like_dom_sf"/>
</dbReference>
<evidence type="ECO:0000313" key="5">
    <source>
        <dbReference type="EMBL" id="GIL63598.1"/>
    </source>
</evidence>
<dbReference type="PANTHER" id="PTHR44329:SF214">
    <property type="entry name" value="PROTEIN KINASE DOMAIN-CONTAINING PROTEIN"/>
    <property type="match status" value="1"/>
</dbReference>
<dbReference type="Gene3D" id="3.30.200.20">
    <property type="entry name" value="Phosphorylase Kinase, domain 1"/>
    <property type="match status" value="1"/>
</dbReference>
<feature type="region of interest" description="Disordered" evidence="2">
    <location>
        <begin position="871"/>
        <end position="890"/>
    </location>
</feature>
<feature type="compositionally biased region" description="Basic and acidic residues" evidence="2">
    <location>
        <begin position="699"/>
        <end position="716"/>
    </location>
</feature>
<dbReference type="PROSITE" id="PS50011">
    <property type="entry name" value="PROTEIN_KINASE_DOM"/>
    <property type="match status" value="1"/>
</dbReference>
<dbReference type="InterPro" id="IPR051681">
    <property type="entry name" value="Ser/Thr_Kinases-Pseudokinases"/>
</dbReference>
<dbReference type="InterPro" id="IPR000719">
    <property type="entry name" value="Prot_kinase_dom"/>
</dbReference>
<feature type="binding site" evidence="1">
    <location>
        <position position="821"/>
    </location>
    <ligand>
        <name>ATP</name>
        <dbReference type="ChEBI" id="CHEBI:30616"/>
    </ligand>
</feature>
<evidence type="ECO:0000256" key="3">
    <source>
        <dbReference type="SAM" id="Phobius"/>
    </source>
</evidence>
<evidence type="ECO:0000256" key="1">
    <source>
        <dbReference type="PROSITE-ProRule" id="PRU10141"/>
    </source>
</evidence>
<dbReference type="PANTHER" id="PTHR44329">
    <property type="entry name" value="SERINE/THREONINE-PROTEIN KINASE TNNI3K-RELATED"/>
    <property type="match status" value="1"/>
</dbReference>
<evidence type="ECO:0000313" key="6">
    <source>
        <dbReference type="Proteomes" id="UP000747399"/>
    </source>
</evidence>
<dbReference type="PROSITE" id="PS00107">
    <property type="entry name" value="PROTEIN_KINASE_ATP"/>
    <property type="match status" value="1"/>
</dbReference>
<evidence type="ECO:0000256" key="2">
    <source>
        <dbReference type="SAM" id="MobiDB-lite"/>
    </source>
</evidence>
<dbReference type="InterPro" id="IPR017441">
    <property type="entry name" value="Protein_kinase_ATP_BS"/>
</dbReference>
<protein>
    <recommendedName>
        <fullName evidence="4">Protein kinase domain-containing protein</fullName>
    </recommendedName>
</protein>
<keyword evidence="3" id="KW-1133">Transmembrane helix</keyword>
<organism evidence="5 6">
    <name type="scientific">Volvox africanus</name>
    <dbReference type="NCBI Taxonomy" id="51714"/>
    <lineage>
        <taxon>Eukaryota</taxon>
        <taxon>Viridiplantae</taxon>
        <taxon>Chlorophyta</taxon>
        <taxon>core chlorophytes</taxon>
        <taxon>Chlorophyceae</taxon>
        <taxon>CS clade</taxon>
        <taxon>Chlamydomonadales</taxon>
        <taxon>Volvocaceae</taxon>
        <taxon>Volvox</taxon>
    </lineage>
</organism>